<evidence type="ECO:0000256" key="1">
    <source>
        <dbReference type="SAM" id="MobiDB-lite"/>
    </source>
</evidence>
<dbReference type="EMBL" id="JARKIB010000342">
    <property type="protein sequence ID" value="KAJ7713495.1"/>
    <property type="molecule type" value="Genomic_DNA"/>
</dbReference>
<proteinExistence type="predicted"/>
<accession>A0AAD7H7M1</accession>
<dbReference type="AlphaFoldDB" id="A0AAD7H7M1"/>
<reference evidence="2" key="1">
    <citation type="submission" date="2023-03" db="EMBL/GenBank/DDBJ databases">
        <title>Massive genome expansion in bonnet fungi (Mycena s.s.) driven by repeated elements and novel gene families across ecological guilds.</title>
        <authorList>
            <consortium name="Lawrence Berkeley National Laboratory"/>
            <person name="Harder C.B."/>
            <person name="Miyauchi S."/>
            <person name="Viragh M."/>
            <person name="Kuo A."/>
            <person name="Thoen E."/>
            <person name="Andreopoulos B."/>
            <person name="Lu D."/>
            <person name="Skrede I."/>
            <person name="Drula E."/>
            <person name="Henrissat B."/>
            <person name="Morin E."/>
            <person name="Kohler A."/>
            <person name="Barry K."/>
            <person name="LaButti K."/>
            <person name="Morin E."/>
            <person name="Salamov A."/>
            <person name="Lipzen A."/>
            <person name="Mereny Z."/>
            <person name="Hegedus B."/>
            <person name="Baldrian P."/>
            <person name="Stursova M."/>
            <person name="Weitz H."/>
            <person name="Taylor A."/>
            <person name="Grigoriev I.V."/>
            <person name="Nagy L.G."/>
            <person name="Martin F."/>
            <person name="Kauserud H."/>
        </authorList>
    </citation>
    <scope>NUCLEOTIDE SEQUENCE</scope>
    <source>
        <strain evidence="2">CBHHK182m</strain>
    </source>
</reference>
<keyword evidence="3" id="KW-1185">Reference proteome</keyword>
<organism evidence="2 3">
    <name type="scientific">Mycena metata</name>
    <dbReference type="NCBI Taxonomy" id="1033252"/>
    <lineage>
        <taxon>Eukaryota</taxon>
        <taxon>Fungi</taxon>
        <taxon>Dikarya</taxon>
        <taxon>Basidiomycota</taxon>
        <taxon>Agaricomycotina</taxon>
        <taxon>Agaricomycetes</taxon>
        <taxon>Agaricomycetidae</taxon>
        <taxon>Agaricales</taxon>
        <taxon>Marasmiineae</taxon>
        <taxon>Mycenaceae</taxon>
        <taxon>Mycena</taxon>
    </lineage>
</organism>
<evidence type="ECO:0000313" key="2">
    <source>
        <dbReference type="EMBL" id="KAJ7713495.1"/>
    </source>
</evidence>
<feature type="compositionally biased region" description="Polar residues" evidence="1">
    <location>
        <begin position="140"/>
        <end position="155"/>
    </location>
</feature>
<feature type="region of interest" description="Disordered" evidence="1">
    <location>
        <begin position="118"/>
        <end position="160"/>
    </location>
</feature>
<feature type="compositionally biased region" description="Basic and acidic residues" evidence="1">
    <location>
        <begin position="47"/>
        <end position="58"/>
    </location>
</feature>
<feature type="region of interest" description="Disordered" evidence="1">
    <location>
        <begin position="1"/>
        <end position="78"/>
    </location>
</feature>
<comment type="caution">
    <text evidence="2">The sequence shown here is derived from an EMBL/GenBank/DDBJ whole genome shotgun (WGS) entry which is preliminary data.</text>
</comment>
<sequence>MRSRSAGVKKDRRARARAPSSRNKETRCELAFDTTHLPHQIRGPANEPRRRALRKLDAGSRTAPCSSSAASRPGPNAVPAAHTLAPACAAIVRNEHRRNHPHQTPFPLRLLFTKKRTTKQLTSQPPHTSRLAPRERRVTCAQSGHSRTKESSASASGMRRRRRRGRRRWWWW</sequence>
<name>A0AAD7H7M1_9AGAR</name>
<gene>
    <name evidence="2" type="ORF">B0H16DRAFT_542894</name>
</gene>
<evidence type="ECO:0000313" key="3">
    <source>
        <dbReference type="Proteomes" id="UP001215598"/>
    </source>
</evidence>
<dbReference type="Proteomes" id="UP001215598">
    <property type="component" value="Unassembled WGS sequence"/>
</dbReference>
<protein>
    <submittedName>
        <fullName evidence="2">Uncharacterized protein</fullName>
    </submittedName>
</protein>